<comment type="subcellular location">
    <subcellularLocation>
        <location evidence="4">Cytoplasm</location>
    </subcellularLocation>
</comment>
<evidence type="ECO:0000259" key="5">
    <source>
        <dbReference type="Pfam" id="PF01507"/>
    </source>
</evidence>
<dbReference type="GO" id="GO:0019379">
    <property type="term" value="P:sulfate assimilation, phosphoadenylyl sulfate reduction by phosphoadenylyl-sulfate reductase (thioredoxin)"/>
    <property type="evidence" value="ECO:0007669"/>
    <property type="project" value="UniProtKB-UniRule"/>
</dbReference>
<feature type="domain" description="Phosphoadenosine phosphosulphate reductase" evidence="5">
    <location>
        <begin position="37"/>
        <end position="202"/>
    </location>
</feature>
<evidence type="ECO:0000256" key="3">
    <source>
        <dbReference type="ARBA" id="ARBA00024327"/>
    </source>
</evidence>
<dbReference type="GO" id="GO:0005737">
    <property type="term" value="C:cytoplasm"/>
    <property type="evidence" value="ECO:0007669"/>
    <property type="project" value="UniProtKB-SubCell"/>
</dbReference>
<dbReference type="RefSeq" id="WP_089357948.1">
    <property type="nucleotide sequence ID" value="NZ_FZPD01000005.1"/>
</dbReference>
<feature type="active site" description="Nucleophile; cysteine thiosulfonate intermediate" evidence="4">
    <location>
        <position position="219"/>
    </location>
</feature>
<feature type="binding site" evidence="4">
    <location>
        <position position="197"/>
    </location>
    <ligand>
        <name>[4Fe-4S] cluster</name>
        <dbReference type="ChEBI" id="CHEBI:49883"/>
    </ligand>
</feature>
<dbReference type="EMBL" id="FZPD01000005">
    <property type="protein sequence ID" value="SNT30036.1"/>
    <property type="molecule type" value="Genomic_DNA"/>
</dbReference>
<sequence length="223" mass="26324">MKSSKQENLVRLNERYHPLSPLERMERLFSEFDHDRILMTSSFGTTSAILLDMISKVAPNHPVYLVNTGYLFEETLQYKEEIKQKLRLNIVEVGAQENKHRFTQDNQTWKYQNDLCCFINKVDPTDQLKKGKDIWISGLLRFQNANRQHLRIFEPRDELLKFHPIIDMTPEEVSLYHTIYELPQNKLYYQGYGSVGCTHCTEKGDQREGRWLNQGKTECGLHL</sequence>
<dbReference type="EC" id="1.8.4.10" evidence="4"/>
<dbReference type="GO" id="GO:0070814">
    <property type="term" value="P:hydrogen sulfide biosynthetic process"/>
    <property type="evidence" value="ECO:0007669"/>
    <property type="project" value="UniProtKB-UniRule"/>
</dbReference>
<comment type="similarity">
    <text evidence="1 4">Belongs to the PAPS reductase family. CysH subfamily.</text>
</comment>
<organism evidence="6 7">
    <name type="scientific">Ekhidna lutea</name>
    <dbReference type="NCBI Taxonomy" id="447679"/>
    <lineage>
        <taxon>Bacteria</taxon>
        <taxon>Pseudomonadati</taxon>
        <taxon>Bacteroidota</taxon>
        <taxon>Cytophagia</taxon>
        <taxon>Cytophagales</taxon>
        <taxon>Reichenbachiellaceae</taxon>
        <taxon>Ekhidna</taxon>
    </lineage>
</organism>
<evidence type="ECO:0000256" key="4">
    <source>
        <dbReference type="HAMAP-Rule" id="MF_00063"/>
    </source>
</evidence>
<reference evidence="6 7" key="1">
    <citation type="submission" date="2017-06" db="EMBL/GenBank/DDBJ databases">
        <authorList>
            <person name="Kim H.J."/>
            <person name="Triplett B.A."/>
        </authorList>
    </citation>
    <scope>NUCLEOTIDE SEQUENCE [LARGE SCALE GENOMIC DNA]</scope>
    <source>
        <strain evidence="6 7">DSM 19307</strain>
    </source>
</reference>
<comment type="catalytic activity">
    <reaction evidence="4">
        <text>[thioredoxin]-disulfide + sulfite + AMP + 2 H(+) = adenosine 5'-phosphosulfate + [thioredoxin]-dithiol</text>
        <dbReference type="Rhea" id="RHEA:21976"/>
        <dbReference type="Rhea" id="RHEA-COMP:10698"/>
        <dbReference type="Rhea" id="RHEA-COMP:10700"/>
        <dbReference type="ChEBI" id="CHEBI:15378"/>
        <dbReference type="ChEBI" id="CHEBI:17359"/>
        <dbReference type="ChEBI" id="CHEBI:29950"/>
        <dbReference type="ChEBI" id="CHEBI:50058"/>
        <dbReference type="ChEBI" id="CHEBI:58243"/>
        <dbReference type="ChEBI" id="CHEBI:456215"/>
        <dbReference type="EC" id="1.8.4.10"/>
    </reaction>
</comment>
<accession>A0A239LHF1</accession>
<protein>
    <recommendedName>
        <fullName evidence="4">Adenosine 5'-phosphosulfate reductase</fullName>
        <shortName evidence="4">APS reductase</shortName>
        <ecNumber evidence="4">1.8.4.10</ecNumber>
    </recommendedName>
    <alternativeName>
        <fullName evidence="4">5'-adenylylsulfate reductase</fullName>
    </alternativeName>
    <alternativeName>
        <fullName evidence="4">Thioredoxin-dependent 5'-adenylylsulfate reductase</fullName>
    </alternativeName>
</protein>
<dbReference type="AlphaFoldDB" id="A0A239LHF1"/>
<dbReference type="Pfam" id="PF01507">
    <property type="entry name" value="PAPS_reduct"/>
    <property type="match status" value="1"/>
</dbReference>
<dbReference type="PANTHER" id="PTHR46509">
    <property type="entry name" value="PHOSPHOADENOSINE PHOSPHOSULFATE REDUCTASE"/>
    <property type="match status" value="1"/>
</dbReference>
<dbReference type="HAMAP" id="MF_00063">
    <property type="entry name" value="CysH"/>
    <property type="match status" value="1"/>
</dbReference>
<evidence type="ECO:0000256" key="2">
    <source>
        <dbReference type="ARBA" id="ARBA00023002"/>
    </source>
</evidence>
<dbReference type="PIRSF" id="PIRSF000857">
    <property type="entry name" value="PAPS_reductase"/>
    <property type="match status" value="1"/>
</dbReference>
<dbReference type="InterPro" id="IPR004511">
    <property type="entry name" value="PAPS/APS_Rdtase"/>
</dbReference>
<comment type="cofactor">
    <cofactor evidence="4">
        <name>[4Fe-4S] cluster</name>
        <dbReference type="ChEBI" id="CHEBI:49883"/>
    </cofactor>
    <text evidence="4">Binds 1 [4Fe-4S] cluster per subunit.</text>
</comment>
<evidence type="ECO:0000313" key="6">
    <source>
        <dbReference type="EMBL" id="SNT30036.1"/>
    </source>
</evidence>
<dbReference type="InterPro" id="IPR014729">
    <property type="entry name" value="Rossmann-like_a/b/a_fold"/>
</dbReference>
<keyword evidence="7" id="KW-1185">Reference proteome</keyword>
<keyword evidence="4" id="KW-0963">Cytoplasm</keyword>
<evidence type="ECO:0000256" key="1">
    <source>
        <dbReference type="ARBA" id="ARBA00009732"/>
    </source>
</evidence>
<gene>
    <name evidence="4" type="primary">cysH</name>
    <name evidence="6" type="ORF">SAMN05421640_3285</name>
</gene>
<name>A0A239LHF1_EKHLU</name>
<dbReference type="Gene3D" id="3.40.50.620">
    <property type="entry name" value="HUPs"/>
    <property type="match status" value="1"/>
</dbReference>
<feature type="binding site" evidence="4">
    <location>
        <position position="200"/>
    </location>
    <ligand>
        <name>[4Fe-4S] cluster</name>
        <dbReference type="ChEBI" id="CHEBI:49883"/>
    </ligand>
</feature>
<comment type="function">
    <text evidence="4">Catalyzes the formation of sulfite from adenosine 5'-phosphosulfate (APS) using thioredoxin as an electron donor.</text>
</comment>
<keyword evidence="4" id="KW-0408">Iron</keyword>
<keyword evidence="2 4" id="KW-0560">Oxidoreductase</keyword>
<proteinExistence type="inferred from homology"/>
<dbReference type="GO" id="GO:0043866">
    <property type="term" value="F:adenylyl-sulfate reductase (thioredoxin) activity"/>
    <property type="evidence" value="ECO:0007669"/>
    <property type="project" value="UniProtKB-EC"/>
</dbReference>
<dbReference type="SUPFAM" id="SSF52402">
    <property type="entry name" value="Adenine nucleotide alpha hydrolases-like"/>
    <property type="match status" value="1"/>
</dbReference>
<feature type="binding site" evidence="4">
    <location>
        <position position="117"/>
    </location>
    <ligand>
        <name>[4Fe-4S] cluster</name>
        <dbReference type="ChEBI" id="CHEBI:49883"/>
    </ligand>
</feature>
<dbReference type="GO" id="GO:0046872">
    <property type="term" value="F:metal ion binding"/>
    <property type="evidence" value="ECO:0007669"/>
    <property type="project" value="UniProtKB-KW"/>
</dbReference>
<keyword evidence="4" id="KW-0479">Metal-binding</keyword>
<feature type="binding site" evidence="4">
    <location>
        <position position="116"/>
    </location>
    <ligand>
        <name>[4Fe-4S] cluster</name>
        <dbReference type="ChEBI" id="CHEBI:49883"/>
    </ligand>
</feature>
<dbReference type="OrthoDB" id="9794018at2"/>
<dbReference type="PANTHER" id="PTHR46509:SF1">
    <property type="entry name" value="PHOSPHOADENOSINE PHOSPHOSULFATE REDUCTASE"/>
    <property type="match status" value="1"/>
</dbReference>
<dbReference type="GO" id="GO:0004604">
    <property type="term" value="F:phosphoadenylyl-sulfate reductase (thioredoxin) activity"/>
    <property type="evidence" value="ECO:0007669"/>
    <property type="project" value="UniProtKB-UniRule"/>
</dbReference>
<evidence type="ECO:0000313" key="7">
    <source>
        <dbReference type="Proteomes" id="UP000198393"/>
    </source>
</evidence>
<comment type="pathway">
    <text evidence="3 4">Sulfur metabolism; hydrogen sulfide biosynthesis; sulfite from sulfate.</text>
</comment>
<dbReference type="Proteomes" id="UP000198393">
    <property type="component" value="Unassembled WGS sequence"/>
</dbReference>
<dbReference type="NCBIfam" id="NF002537">
    <property type="entry name" value="PRK02090.1"/>
    <property type="match status" value="1"/>
</dbReference>
<keyword evidence="4" id="KW-0411">Iron-sulfur</keyword>
<dbReference type="GO" id="GO:0051539">
    <property type="term" value="F:4 iron, 4 sulfur cluster binding"/>
    <property type="evidence" value="ECO:0007669"/>
    <property type="project" value="UniProtKB-UniRule"/>
</dbReference>
<dbReference type="InterPro" id="IPR002500">
    <property type="entry name" value="PAPS_reduct_dom"/>
</dbReference>